<accession>A0A517WKC1</accession>
<evidence type="ECO:0000313" key="1">
    <source>
        <dbReference type="EMBL" id="QDU05708.1"/>
    </source>
</evidence>
<dbReference type="Proteomes" id="UP000320722">
    <property type="component" value="Chromosome"/>
</dbReference>
<sequence>MNNNILKMLDDSNLTTHQKVEAIFVGTEALLRAALPVRNIIMQLGSHRSDLEDALAGTYYRMCLMMESLTRLNKRQDFQVSLHCAR</sequence>
<name>A0A517WKC1_9PLAN</name>
<protein>
    <submittedName>
        <fullName evidence="1">Uncharacterized protein</fullName>
    </submittedName>
</protein>
<reference evidence="1 2" key="1">
    <citation type="submission" date="2019-02" db="EMBL/GenBank/DDBJ databases">
        <title>Deep-cultivation of Planctomycetes and their phenomic and genomic characterization uncovers novel biology.</title>
        <authorList>
            <person name="Wiegand S."/>
            <person name="Jogler M."/>
            <person name="Boedeker C."/>
            <person name="Pinto D."/>
            <person name="Vollmers J."/>
            <person name="Rivas-Marin E."/>
            <person name="Kohn T."/>
            <person name="Peeters S.H."/>
            <person name="Heuer A."/>
            <person name="Rast P."/>
            <person name="Oberbeckmann S."/>
            <person name="Bunk B."/>
            <person name="Jeske O."/>
            <person name="Meyerdierks A."/>
            <person name="Storesund J.E."/>
            <person name="Kallscheuer N."/>
            <person name="Luecker S."/>
            <person name="Lage O.M."/>
            <person name="Pohl T."/>
            <person name="Merkel B.J."/>
            <person name="Hornburger P."/>
            <person name="Mueller R.-W."/>
            <person name="Bruemmer F."/>
            <person name="Labrenz M."/>
            <person name="Spormann A.M."/>
            <person name="Op den Camp H."/>
            <person name="Overmann J."/>
            <person name="Amann R."/>
            <person name="Jetten M.S.M."/>
            <person name="Mascher T."/>
            <person name="Medema M.H."/>
            <person name="Devos D.P."/>
            <person name="Kaster A.-K."/>
            <person name="Ovreas L."/>
            <person name="Rohde M."/>
            <person name="Galperin M.Y."/>
            <person name="Jogler C."/>
        </authorList>
    </citation>
    <scope>NUCLEOTIDE SEQUENCE [LARGE SCALE GENOMIC DNA]</scope>
    <source>
        <strain evidence="1 2">V6</strain>
    </source>
</reference>
<evidence type="ECO:0000313" key="2">
    <source>
        <dbReference type="Proteomes" id="UP000320722"/>
    </source>
</evidence>
<dbReference type="RefSeq" id="WP_145044228.1">
    <property type="nucleotide sequence ID" value="NZ_CP036347.1"/>
</dbReference>
<gene>
    <name evidence="1" type="ORF">V6x_54490</name>
</gene>
<organism evidence="1 2">
    <name type="scientific">Gimesia chilikensis</name>
    <dbReference type="NCBI Taxonomy" id="2605989"/>
    <lineage>
        <taxon>Bacteria</taxon>
        <taxon>Pseudomonadati</taxon>
        <taxon>Planctomycetota</taxon>
        <taxon>Planctomycetia</taxon>
        <taxon>Planctomycetales</taxon>
        <taxon>Planctomycetaceae</taxon>
        <taxon>Gimesia</taxon>
    </lineage>
</organism>
<dbReference type="AlphaFoldDB" id="A0A517WKC1"/>
<proteinExistence type="predicted"/>
<dbReference type="EMBL" id="CP036347">
    <property type="protein sequence ID" value="QDU05708.1"/>
    <property type="molecule type" value="Genomic_DNA"/>
</dbReference>